<reference evidence="5 6" key="1">
    <citation type="submission" date="2020-01" db="EMBL/GenBank/DDBJ databases">
        <title>Insect and environment-associated Actinomycetes.</title>
        <authorList>
            <person name="Currrie C."/>
            <person name="Chevrette M."/>
            <person name="Carlson C."/>
            <person name="Stubbendieck R."/>
            <person name="Wendt-Pienkowski E."/>
        </authorList>
    </citation>
    <scope>NUCLEOTIDE SEQUENCE [LARGE SCALE GENOMIC DNA]</scope>
    <source>
        <strain evidence="5 6">SID10258</strain>
    </source>
</reference>
<dbReference type="Pfam" id="PF24410">
    <property type="entry name" value="wHTH-HSP90_Na-assoc"/>
    <property type="match status" value="8"/>
</dbReference>
<evidence type="ECO:0000259" key="3">
    <source>
        <dbReference type="Pfam" id="PF24401"/>
    </source>
</evidence>
<evidence type="ECO:0000259" key="2">
    <source>
        <dbReference type="Pfam" id="PF00656"/>
    </source>
</evidence>
<dbReference type="InterPro" id="IPR029030">
    <property type="entry name" value="Caspase-like_dom_sf"/>
</dbReference>
<feature type="region of interest" description="Disordered" evidence="1">
    <location>
        <begin position="1583"/>
        <end position="1614"/>
    </location>
</feature>
<dbReference type="InterPro" id="IPR052039">
    <property type="entry name" value="Caspase-related_regulators"/>
</dbReference>
<dbReference type="GO" id="GO:0004197">
    <property type="term" value="F:cysteine-type endopeptidase activity"/>
    <property type="evidence" value="ECO:0007669"/>
    <property type="project" value="InterPro"/>
</dbReference>
<accession>A0A6L9QDP4</accession>
<organism evidence="5 6">
    <name type="scientific">Actinomadura bangladeshensis</name>
    <dbReference type="NCBI Taxonomy" id="453573"/>
    <lineage>
        <taxon>Bacteria</taxon>
        <taxon>Bacillati</taxon>
        <taxon>Actinomycetota</taxon>
        <taxon>Actinomycetes</taxon>
        <taxon>Streptosporangiales</taxon>
        <taxon>Thermomonosporaceae</taxon>
        <taxon>Actinomadura</taxon>
    </lineage>
</organism>
<dbReference type="Pfam" id="PF24401">
    <property type="entry name" value="iHD-CE"/>
    <property type="match status" value="1"/>
</dbReference>
<dbReference type="Gene3D" id="3.30.565.10">
    <property type="entry name" value="Histidine kinase-like ATPase, C-terminal domain"/>
    <property type="match status" value="1"/>
</dbReference>
<feature type="domain" description="wHTH-Hsp90 Na associated" evidence="4">
    <location>
        <begin position="1063"/>
        <end position="1103"/>
    </location>
</feature>
<dbReference type="PANTHER" id="PTHR22576:SF37">
    <property type="entry name" value="MUCOSA-ASSOCIATED LYMPHOID TISSUE LYMPHOMA TRANSLOCATION PROTEIN 1"/>
    <property type="match status" value="1"/>
</dbReference>
<feature type="domain" description="wHTH-Hsp90 Na associated" evidence="4">
    <location>
        <begin position="1187"/>
        <end position="1245"/>
    </location>
</feature>
<evidence type="ECO:0000313" key="5">
    <source>
        <dbReference type="EMBL" id="NEA23601.1"/>
    </source>
</evidence>
<feature type="domain" description="wHTH-Hsp90 Na associated" evidence="4">
    <location>
        <begin position="1116"/>
        <end position="1174"/>
    </location>
</feature>
<dbReference type="Pfam" id="PF00656">
    <property type="entry name" value="Peptidase_C14"/>
    <property type="match status" value="1"/>
</dbReference>
<proteinExistence type="predicted"/>
<dbReference type="InterPro" id="IPR011600">
    <property type="entry name" value="Pept_C14_caspase"/>
</dbReference>
<feature type="domain" description="wHTH-Hsp90 Na associated" evidence="4">
    <location>
        <begin position="1404"/>
        <end position="1443"/>
    </location>
</feature>
<name>A0A6L9QDP4_9ACTN</name>
<feature type="domain" description="wHTH-Hsp90 Na associated" evidence="4">
    <location>
        <begin position="1257"/>
        <end position="1310"/>
    </location>
</feature>
<feature type="domain" description="wHTH-Hsp90 Na associated" evidence="4">
    <location>
        <begin position="1455"/>
        <end position="1507"/>
    </location>
</feature>
<dbReference type="SUPFAM" id="SSF55874">
    <property type="entry name" value="ATPase domain of HSP90 chaperone/DNA topoisomerase II/histidine kinase"/>
    <property type="match status" value="1"/>
</dbReference>
<protein>
    <recommendedName>
        <fullName evidence="7">ATP-binding protein</fullName>
    </recommendedName>
</protein>
<feature type="domain" description="wHTH-Hsp90 Na associated" evidence="4">
    <location>
        <begin position="1545"/>
        <end position="1584"/>
    </location>
</feature>
<evidence type="ECO:0008006" key="7">
    <source>
        <dbReference type="Google" id="ProtNLM"/>
    </source>
</evidence>
<feature type="domain" description="iHD-CE" evidence="3">
    <location>
        <begin position="257"/>
        <end position="603"/>
    </location>
</feature>
<dbReference type="InterPro" id="IPR056506">
    <property type="entry name" value="iHD-CE"/>
</dbReference>
<sequence length="1614" mass="176081">MGRFRALLLGVAEYQDPKLPPLPFVPDDLVNVATALEARGYATEIPDDSGRLGQTRIRSEVSRFLMTARPNDTLLVYLSGHGAHQEGVDYLLPGDADLRWLPLADVAVPLDTWRAVIESSPASGIVFLVDACREGFHEHTKSIAARTAWSQDKVARSERRNVAWVFPCTPGQVARYVPDGPDGRSFSLFAAAVERAINDGTAPATLAAFARAIAEHMAALTGEHRLAPQQTRVAGEADGDGFVVLPGSMADREADDWAAAAAKHIAWQKAADVHGIESLKEDVTSLVRHLAAARRGAEAVLASDPWHDGRFALRMSERMSLILGSLLDDLRLTPAEAALLVALPFVHHVHWSRAVADASTVDPYDLSPATAPPPERERFESFARGRPRLLRRAAAVGAAGDREVAGEIGWWLVHRWVTGSAEMFGERAVVESLAGWAPASPLAGEVLSARRLSEMVRLLYADPGFIARTDRPHGLSSSLVVAPGLLGEQGLRERLVAYLLVVAHRMAIETTGLPTVLVEHVGITKPVVPADVLRSVEEARWEPRGSGRALRAACSHPAVEVALREHVGALDRLLADLGNSDDPSLAGLKGLPRYADPSQVRAAETERGLAYTSAGVRFQLDEARVQELLMGENLYGDADLAIREIYQNALDACRFRRARTEYLRATGTSVPGWEGRIRFTQGIDDQGRPYIDCEDNGIGMGVRELRDVFAQAGARFAELPEFLEEQAEWESLDPPVKLYPNSRFGIGVLSYFMLADDITVTTCRLGRDGEPGERFKVSIAGPGTLFHIEPLGPGTDAGTVVRLHLRSSGDKKPVSSMQTLRRLLEYSEFHVEAREGAGTQTWRPHEMRPNTPLQVLYPHPGTPVWWCDDSGVVLVDGLRTNGDCFGVVINLTGENVPDLSVDRKELLESPRNQKILARVLSSAVDAFASPRIPLPTADWLCEFAEDQPIVADLILRRVLDSGRSFEVNGRVSDLAGHGLMAPDRLLLPPADSYRKPEYCARSLKNRQELRGAEPLTDHLMRWRLAALGWRVDPEVPVSNERARPSDAIILDADPEKAPVFRMGREHCWVDASEPVPVRQVVKSALRTGYRIGEVADRLDRLGYRLPRGLLDVGQAEPADVLLVSRDIDGLKPWLPEPDSAGAAGEIDTGHVVACAAQLGRPISAVAERLTALGFDVPRALLDAGIAEPADRILLSKDLDGNRPWLDVRDAEGDPVPVPAGHIMAAAAQLSRDTARVADRLAGFGFTVPEDLPVRGRIDPDDRMLLSLYINGLPPMLPGARTVPPGHVFFASQRLGKGVEEIAARLEALGFRVPEGYPSGSAEDLRILTWGFDGEPPWLGIEKRIHAHHVVNAAVSCGRPVGEVAGRLAALGFDLPTAILDAGDTESGDDLLITRHFREETTELRQWDEDEVLIPVPVGHVVAAAERFGRSIGQVARRLTQFGFLVPSCLARFGAPQPHDRVLTSRDLTGDWPWLTDDVVPLGHILTAAERCGLSPEETARRLEELGFTVPPLPYRPADSVDISLMSRELAVLPPPEMLYMRQYGDRGWWLDQEAPVPLWNVVAGSVQLGISVAAAADRLRSHGFDVPEIPDPPPYHQPKASQVRKGATGIETRP</sequence>
<evidence type="ECO:0000259" key="4">
    <source>
        <dbReference type="Pfam" id="PF24410"/>
    </source>
</evidence>
<dbReference type="InterPro" id="IPR056507">
    <property type="entry name" value="wHTH-HSP90_Na-assoc"/>
</dbReference>
<dbReference type="EMBL" id="JAAGLI010000348">
    <property type="protein sequence ID" value="NEA23601.1"/>
    <property type="molecule type" value="Genomic_DNA"/>
</dbReference>
<dbReference type="Proteomes" id="UP000475532">
    <property type="component" value="Unassembled WGS sequence"/>
</dbReference>
<comment type="caution">
    <text evidence="5">The sequence shown here is derived from an EMBL/GenBank/DDBJ whole genome shotgun (WGS) entry which is preliminary data.</text>
</comment>
<dbReference type="Gene3D" id="3.40.50.1460">
    <property type="match status" value="1"/>
</dbReference>
<dbReference type="SUPFAM" id="SSF52129">
    <property type="entry name" value="Caspase-like"/>
    <property type="match status" value="1"/>
</dbReference>
<dbReference type="PANTHER" id="PTHR22576">
    <property type="entry name" value="MUCOSA ASSOCIATED LYMPHOID TISSUE LYMPHOMA TRANSLOCATION PROTEIN 1/PARACASPASE"/>
    <property type="match status" value="1"/>
</dbReference>
<dbReference type="GO" id="GO:0006508">
    <property type="term" value="P:proteolysis"/>
    <property type="evidence" value="ECO:0007669"/>
    <property type="project" value="InterPro"/>
</dbReference>
<feature type="domain" description="Peptidase C14 caspase" evidence="2">
    <location>
        <begin position="5"/>
        <end position="211"/>
    </location>
</feature>
<feature type="domain" description="wHTH-Hsp90 Na associated" evidence="4">
    <location>
        <begin position="1321"/>
        <end position="1372"/>
    </location>
</feature>
<gene>
    <name evidence="5" type="ORF">G3I70_14015</name>
</gene>
<dbReference type="InterPro" id="IPR036890">
    <property type="entry name" value="HATPase_C_sf"/>
</dbReference>
<dbReference type="RefSeq" id="WP_163056138.1">
    <property type="nucleotide sequence ID" value="NZ_JAAGLI010000348.1"/>
</dbReference>
<evidence type="ECO:0000313" key="6">
    <source>
        <dbReference type="Proteomes" id="UP000475532"/>
    </source>
</evidence>
<evidence type="ECO:0000256" key="1">
    <source>
        <dbReference type="SAM" id="MobiDB-lite"/>
    </source>
</evidence>